<dbReference type="AlphaFoldDB" id="A0A4S4LDZ9"/>
<comment type="caution">
    <text evidence="1">The sequence shown here is derived from an EMBL/GenBank/DDBJ whole genome shotgun (WGS) entry which is preliminary data.</text>
</comment>
<name>A0A4S4LDZ9_9AGAM</name>
<sequence length="338" mass="38129">MSLLRDTGVEVNVDSKSLQSSSSQIFGPSTAQTVVQPEEDPLAGGELGELVVVRNIKVITRFLVEDCATSHYGRFSITYSTFLDALNEIKKELWCGVKYCYIGNTDRGVLFIKKHFPLHECWIELFENAFKSSHGFWPSWIGKVQFDLAETIVLQDSSSLVHAIPDGLLTLHRVSDGRSDDRIHLFLLEICDSGLSLADCRRKCSQIWKQTPSILATLIIEVREEPEFEYPPINPSARNAPVTRESFERRTPLGPVVLDGQTWVNKMSMHCMLYENGDFDLQRPTSEVTFDDDSIVSSQAALMKAINRVDQKIAQDILLRVKDIPHTKHMSAADEEVQ</sequence>
<organism evidence="1 2">
    <name type="scientific">Bondarzewia mesenterica</name>
    <dbReference type="NCBI Taxonomy" id="1095465"/>
    <lineage>
        <taxon>Eukaryota</taxon>
        <taxon>Fungi</taxon>
        <taxon>Dikarya</taxon>
        <taxon>Basidiomycota</taxon>
        <taxon>Agaricomycotina</taxon>
        <taxon>Agaricomycetes</taxon>
        <taxon>Russulales</taxon>
        <taxon>Bondarzewiaceae</taxon>
        <taxon>Bondarzewia</taxon>
    </lineage>
</organism>
<evidence type="ECO:0000313" key="1">
    <source>
        <dbReference type="EMBL" id="THH09969.1"/>
    </source>
</evidence>
<accession>A0A4S4LDZ9</accession>
<proteinExistence type="predicted"/>
<dbReference type="Proteomes" id="UP000310158">
    <property type="component" value="Unassembled WGS sequence"/>
</dbReference>
<keyword evidence="2" id="KW-1185">Reference proteome</keyword>
<reference evidence="1 2" key="1">
    <citation type="submission" date="2019-02" db="EMBL/GenBank/DDBJ databases">
        <title>Genome sequencing of the rare red list fungi Bondarzewia mesenterica.</title>
        <authorList>
            <person name="Buettner E."/>
            <person name="Kellner H."/>
        </authorList>
    </citation>
    <scope>NUCLEOTIDE SEQUENCE [LARGE SCALE GENOMIC DNA]</scope>
    <source>
        <strain evidence="1 2">DSM 108281</strain>
    </source>
</reference>
<gene>
    <name evidence="1" type="ORF">EW146_g8521</name>
</gene>
<evidence type="ECO:0000313" key="2">
    <source>
        <dbReference type="Proteomes" id="UP000310158"/>
    </source>
</evidence>
<dbReference type="EMBL" id="SGPL01000599">
    <property type="protein sequence ID" value="THH09969.1"/>
    <property type="molecule type" value="Genomic_DNA"/>
</dbReference>
<protein>
    <submittedName>
        <fullName evidence="1">Uncharacterized protein</fullName>
    </submittedName>
</protein>